<sequence length="43" mass="4748">MVPASLTLYLNTHIMSFEIGQLGYWFTLSTNVLNGLIVGMTSI</sequence>
<dbReference type="Proteomes" id="UP000011864">
    <property type="component" value="Chromosome"/>
</dbReference>
<organism evidence="1 2">
    <name type="scientific">Paraglaciecola psychrophila 170</name>
    <dbReference type="NCBI Taxonomy" id="1129794"/>
    <lineage>
        <taxon>Bacteria</taxon>
        <taxon>Pseudomonadati</taxon>
        <taxon>Pseudomonadota</taxon>
        <taxon>Gammaproteobacteria</taxon>
        <taxon>Alteromonadales</taxon>
        <taxon>Alteromonadaceae</taxon>
        <taxon>Paraglaciecola</taxon>
    </lineage>
</organism>
<proteinExistence type="predicted"/>
<evidence type="ECO:0000313" key="2">
    <source>
        <dbReference type="Proteomes" id="UP000011864"/>
    </source>
</evidence>
<evidence type="ECO:0000313" key="1">
    <source>
        <dbReference type="EMBL" id="AGH46580.1"/>
    </source>
</evidence>
<dbReference type="AlphaFoldDB" id="K6ZT45"/>
<dbReference type="PATRIC" id="fig|1129794.4.peg.4460"/>
<name>K6ZT45_9ALTE</name>
<gene>
    <name evidence="1" type="ORF">C427_4478</name>
</gene>
<protein>
    <submittedName>
        <fullName evidence="1">Uncharacterized protein</fullName>
    </submittedName>
</protein>
<dbReference type="HOGENOM" id="CLU_3237234_0_0_6"/>
<keyword evidence="2" id="KW-1185">Reference proteome</keyword>
<dbReference type="KEGG" id="gps:C427_4478"/>
<reference evidence="1 2" key="1">
    <citation type="journal article" date="2013" name="Genome Announc.">
        <title>Complete Genome Sequence of Glaciecola psychrophila Strain 170T.</title>
        <authorList>
            <person name="Yin J."/>
            <person name="Chen J."/>
            <person name="Liu G."/>
            <person name="Yu Y."/>
            <person name="Song L."/>
            <person name="Wang X."/>
            <person name="Qu X."/>
        </authorList>
    </citation>
    <scope>NUCLEOTIDE SEQUENCE [LARGE SCALE GENOMIC DNA]</scope>
    <source>
        <strain evidence="1 2">170</strain>
    </source>
</reference>
<dbReference type="EMBL" id="CP003837">
    <property type="protein sequence ID" value="AGH46580.1"/>
    <property type="molecule type" value="Genomic_DNA"/>
</dbReference>
<accession>K6ZT45</accession>